<evidence type="ECO:0000313" key="3">
    <source>
        <dbReference type="EMBL" id="PRD43676.1"/>
    </source>
</evidence>
<evidence type="ECO:0000313" key="4">
    <source>
        <dbReference type="Proteomes" id="UP000239434"/>
    </source>
</evidence>
<dbReference type="SUPFAM" id="SSF51905">
    <property type="entry name" value="FAD/NAD(P)-binding domain"/>
    <property type="match status" value="1"/>
</dbReference>
<keyword evidence="4" id="KW-1185">Reference proteome</keyword>
<proteinExistence type="predicted"/>
<accession>A0A2S9IT28</accession>
<evidence type="ECO:0000256" key="1">
    <source>
        <dbReference type="ARBA" id="ARBA00023002"/>
    </source>
</evidence>
<name>A0A2S9IT28_9HYPH</name>
<dbReference type="AlphaFoldDB" id="A0A2S9IT28"/>
<dbReference type="PANTHER" id="PTHR13847:SF287">
    <property type="entry name" value="FAD-DEPENDENT OXIDOREDUCTASE DOMAIN-CONTAINING PROTEIN 1"/>
    <property type="match status" value="1"/>
</dbReference>
<dbReference type="GO" id="GO:0005737">
    <property type="term" value="C:cytoplasm"/>
    <property type="evidence" value="ECO:0007669"/>
    <property type="project" value="TreeGrafter"/>
</dbReference>
<dbReference type="Proteomes" id="UP000239434">
    <property type="component" value="Unassembled WGS sequence"/>
</dbReference>
<gene>
    <name evidence="3" type="ORF">C5748_10535</name>
</gene>
<reference evidence="3 4" key="1">
    <citation type="submission" date="2018-02" db="EMBL/GenBank/DDBJ databases">
        <title>The draft genome of Phyllobacterium sp. 1N-3.</title>
        <authorList>
            <person name="Liu L."/>
            <person name="Li L."/>
            <person name="Zhang X."/>
            <person name="Wang T."/>
            <person name="Liang L."/>
        </authorList>
    </citation>
    <scope>NUCLEOTIDE SEQUENCE [LARGE SCALE GENOMIC DNA]</scope>
    <source>
        <strain evidence="3 4">1N-3</strain>
    </source>
</reference>
<dbReference type="Gene3D" id="3.30.9.10">
    <property type="entry name" value="D-Amino Acid Oxidase, subunit A, domain 2"/>
    <property type="match status" value="1"/>
</dbReference>
<dbReference type="SUPFAM" id="SSF54373">
    <property type="entry name" value="FAD-linked reductases, C-terminal domain"/>
    <property type="match status" value="1"/>
</dbReference>
<dbReference type="Pfam" id="PF01266">
    <property type="entry name" value="DAO"/>
    <property type="match status" value="1"/>
</dbReference>
<keyword evidence="1" id="KW-0560">Oxidoreductase</keyword>
<organism evidence="3 4">
    <name type="scientific">Phyllobacterium phragmitis</name>
    <dbReference type="NCBI Taxonomy" id="2670329"/>
    <lineage>
        <taxon>Bacteria</taxon>
        <taxon>Pseudomonadati</taxon>
        <taxon>Pseudomonadota</taxon>
        <taxon>Alphaproteobacteria</taxon>
        <taxon>Hyphomicrobiales</taxon>
        <taxon>Phyllobacteriaceae</taxon>
        <taxon>Phyllobacterium</taxon>
    </lineage>
</organism>
<dbReference type="InterPro" id="IPR036188">
    <property type="entry name" value="FAD/NAD-bd_sf"/>
</dbReference>
<dbReference type="GO" id="GO:0016491">
    <property type="term" value="F:oxidoreductase activity"/>
    <property type="evidence" value="ECO:0007669"/>
    <property type="project" value="UniProtKB-KW"/>
</dbReference>
<dbReference type="RefSeq" id="WP_105741888.1">
    <property type="nucleotide sequence ID" value="NZ_PVBR01000006.1"/>
</dbReference>
<sequence length="378" mass="41068">MTNSNQHEADVLIVGGGVVGASIAYGLAEEGAKIGILDAEDSDFSASRGNFGMISISNKGFNNLAYFRLSYASSRLWPEFASTLREQTGIDPAFDLKGKVYISVGDREFAAHAEKVAEYARRVGAEYQHDILNRADLRQMLGNVRLGERVTGGSFSPLDGIAEPLKLYSGLLNAIQRHGGSILRDHRVGRIQHQRGIFTVEGPWGSLSAPRLVIAAGLGTPDLASQVGISVKVRPQRGQMMVTERVEQSFPYPVSGLLRQNPEGTIMIGVSTEEVGYDDRTTVSVLRSLAMKAIERLPDLGSVQITRCWAALRPRTEDGYPVYQESHERPGAFVITCHSGITLAALHKRLLPQWILGGRKDALLEPFGLGRLQSASAA</sequence>
<dbReference type="Gene3D" id="3.50.50.60">
    <property type="entry name" value="FAD/NAD(P)-binding domain"/>
    <property type="match status" value="1"/>
</dbReference>
<comment type="caution">
    <text evidence="3">The sequence shown here is derived from an EMBL/GenBank/DDBJ whole genome shotgun (WGS) entry which is preliminary data.</text>
</comment>
<dbReference type="PANTHER" id="PTHR13847">
    <property type="entry name" value="SARCOSINE DEHYDROGENASE-RELATED"/>
    <property type="match status" value="1"/>
</dbReference>
<feature type="domain" description="FAD dependent oxidoreductase" evidence="2">
    <location>
        <begin position="10"/>
        <end position="350"/>
    </location>
</feature>
<evidence type="ECO:0000259" key="2">
    <source>
        <dbReference type="Pfam" id="PF01266"/>
    </source>
</evidence>
<protein>
    <submittedName>
        <fullName evidence="3">FAD-dependent oxidoreductase</fullName>
    </submittedName>
</protein>
<dbReference type="InterPro" id="IPR006076">
    <property type="entry name" value="FAD-dep_OxRdtase"/>
</dbReference>
<dbReference type="EMBL" id="PVBR01000006">
    <property type="protein sequence ID" value="PRD43676.1"/>
    <property type="molecule type" value="Genomic_DNA"/>
</dbReference>